<dbReference type="SUPFAM" id="SSF52206">
    <property type="entry name" value="Hypothetical protein MTH538"/>
    <property type="match status" value="1"/>
</dbReference>
<proteinExistence type="predicted"/>
<sequence>MKKRRIFISFDHDDYFQVAGFLGLRNIIESFDFYNHKLDRRIESKDEEYVGRVIREEYIRPASVTVVLIGDNTANSKWVSWEIQESNRQGKGILGIHLKDSTGAIPSGIPSGHVGSWQPEKFADWIEWAYQQSENK</sequence>
<dbReference type="InterPro" id="IPR015032">
    <property type="entry name" value="ThsB__TIR-like_domain"/>
</dbReference>
<name>A0A0F9PVC4_9ZZZZ</name>
<dbReference type="Pfam" id="PF08937">
    <property type="entry name" value="ThsB_TIR"/>
    <property type="match status" value="1"/>
</dbReference>
<evidence type="ECO:0000313" key="2">
    <source>
        <dbReference type="EMBL" id="KKN05016.1"/>
    </source>
</evidence>
<dbReference type="InterPro" id="IPR036490">
    <property type="entry name" value="ThsB_TIR-like_sf"/>
</dbReference>
<evidence type="ECO:0000259" key="1">
    <source>
        <dbReference type="Pfam" id="PF08937"/>
    </source>
</evidence>
<feature type="domain" description="Thoeris protein ThsB TIR-like" evidence="1">
    <location>
        <begin position="7"/>
        <end position="101"/>
    </location>
</feature>
<dbReference type="AlphaFoldDB" id="A0A0F9PVC4"/>
<dbReference type="Gene3D" id="3.40.50.11200">
    <property type="match status" value="1"/>
</dbReference>
<dbReference type="EMBL" id="LAZR01004852">
    <property type="protein sequence ID" value="KKN05016.1"/>
    <property type="molecule type" value="Genomic_DNA"/>
</dbReference>
<reference evidence="2" key="1">
    <citation type="journal article" date="2015" name="Nature">
        <title>Complex archaea that bridge the gap between prokaryotes and eukaryotes.</title>
        <authorList>
            <person name="Spang A."/>
            <person name="Saw J.H."/>
            <person name="Jorgensen S.L."/>
            <person name="Zaremba-Niedzwiedzka K."/>
            <person name="Martijn J."/>
            <person name="Lind A.E."/>
            <person name="van Eijk R."/>
            <person name="Schleper C."/>
            <person name="Guy L."/>
            <person name="Ettema T.J."/>
        </authorList>
    </citation>
    <scope>NUCLEOTIDE SEQUENCE</scope>
</reference>
<organism evidence="2">
    <name type="scientific">marine sediment metagenome</name>
    <dbReference type="NCBI Taxonomy" id="412755"/>
    <lineage>
        <taxon>unclassified sequences</taxon>
        <taxon>metagenomes</taxon>
        <taxon>ecological metagenomes</taxon>
    </lineage>
</organism>
<gene>
    <name evidence="2" type="ORF">LCGC14_1091520</name>
</gene>
<comment type="caution">
    <text evidence="2">The sequence shown here is derived from an EMBL/GenBank/DDBJ whole genome shotgun (WGS) entry which is preliminary data.</text>
</comment>
<protein>
    <recommendedName>
        <fullName evidence="1">Thoeris protein ThsB TIR-like domain-containing protein</fullName>
    </recommendedName>
</protein>
<accession>A0A0F9PVC4</accession>